<gene>
    <name evidence="8" type="ORF">JRQ81_008025</name>
</gene>
<dbReference type="GO" id="GO:0060061">
    <property type="term" value="P:Spemann organizer formation"/>
    <property type="evidence" value="ECO:0007669"/>
    <property type="project" value="TreeGrafter"/>
</dbReference>
<dbReference type="OrthoDB" id="10053459at2759"/>
<evidence type="ECO:0000256" key="4">
    <source>
        <dbReference type="ARBA" id="ARBA00022473"/>
    </source>
</evidence>
<feature type="compositionally biased region" description="Acidic residues" evidence="7">
    <location>
        <begin position="212"/>
        <end position="222"/>
    </location>
</feature>
<dbReference type="GO" id="GO:0016055">
    <property type="term" value="P:Wnt signaling pathway"/>
    <property type="evidence" value="ECO:0007669"/>
    <property type="project" value="UniProtKB-KW"/>
</dbReference>
<dbReference type="GO" id="GO:0005635">
    <property type="term" value="C:nuclear envelope"/>
    <property type="evidence" value="ECO:0007669"/>
    <property type="project" value="UniProtKB-SubCell"/>
</dbReference>
<comment type="caution">
    <text evidence="8">The sequence shown here is derived from an EMBL/GenBank/DDBJ whole genome shotgun (WGS) entry which is preliminary data.</text>
</comment>
<dbReference type="Pfam" id="PF23999">
    <property type="entry name" value="CUSTOS"/>
    <property type="match status" value="1"/>
</dbReference>
<feature type="compositionally biased region" description="Basic residues" evidence="7">
    <location>
        <begin position="197"/>
        <end position="207"/>
    </location>
</feature>
<evidence type="ECO:0000256" key="1">
    <source>
        <dbReference type="ARBA" id="ARBA00004259"/>
    </source>
</evidence>
<proteinExistence type="inferred from homology"/>
<protein>
    <recommendedName>
        <fullName evidence="3">Protein CUSTOS</fullName>
    </recommendedName>
</protein>
<sequence>MAAPRSPSSSSTSSSSEETEETLARLREAAWDPARPSGAALRSPTAERLSQRRQVPASESSTRTKVQDTNELQTTPEFRAHVAKKLEAILDRYSITTLEYPLQTTQNNRKASETENDGFRLFSTSLPGDCEAQEVLAIGKRRPQASSSSELDSDQEWQKFQEAAVTVADILQQSGLPGVLPGCGQELSHQVDGPSGKKSKKKKKKKQKVAEVEEEDSGEEGAVETARSPLSGAHSRGGKVETGGKKKEKEKKKKKPAEARTE</sequence>
<evidence type="ECO:0000313" key="9">
    <source>
        <dbReference type="Proteomes" id="UP001142489"/>
    </source>
</evidence>
<evidence type="ECO:0000256" key="3">
    <source>
        <dbReference type="ARBA" id="ARBA00013465"/>
    </source>
</evidence>
<feature type="compositionally biased region" description="Low complexity" evidence="7">
    <location>
        <begin position="1"/>
        <end position="16"/>
    </location>
</feature>
<evidence type="ECO:0000256" key="5">
    <source>
        <dbReference type="ARBA" id="ARBA00022687"/>
    </source>
</evidence>
<evidence type="ECO:0000256" key="2">
    <source>
        <dbReference type="ARBA" id="ARBA00008632"/>
    </source>
</evidence>
<comment type="subcellular location">
    <subcellularLocation>
        <location evidence="1">Nucleus envelope</location>
    </subcellularLocation>
</comment>
<evidence type="ECO:0000256" key="6">
    <source>
        <dbReference type="ARBA" id="ARBA00023242"/>
    </source>
</evidence>
<reference evidence="8" key="1">
    <citation type="journal article" date="2023" name="DNA Res.">
        <title>Chromosome-level genome assembly of Phrynocephalus forsythii using third-generation DNA sequencing and Hi-C analysis.</title>
        <authorList>
            <person name="Qi Y."/>
            <person name="Zhao W."/>
            <person name="Zhao Y."/>
            <person name="Niu C."/>
            <person name="Cao S."/>
            <person name="Zhang Y."/>
        </authorList>
    </citation>
    <scope>NUCLEOTIDE SEQUENCE</scope>
    <source>
        <tissue evidence="8">Muscle</tissue>
    </source>
</reference>
<keyword evidence="6" id="KW-0539">Nucleus</keyword>
<organism evidence="8 9">
    <name type="scientific">Phrynocephalus forsythii</name>
    <dbReference type="NCBI Taxonomy" id="171643"/>
    <lineage>
        <taxon>Eukaryota</taxon>
        <taxon>Metazoa</taxon>
        <taxon>Chordata</taxon>
        <taxon>Craniata</taxon>
        <taxon>Vertebrata</taxon>
        <taxon>Euteleostomi</taxon>
        <taxon>Lepidosauria</taxon>
        <taxon>Squamata</taxon>
        <taxon>Bifurcata</taxon>
        <taxon>Unidentata</taxon>
        <taxon>Episquamata</taxon>
        <taxon>Toxicofera</taxon>
        <taxon>Iguania</taxon>
        <taxon>Acrodonta</taxon>
        <taxon>Agamidae</taxon>
        <taxon>Agaminae</taxon>
        <taxon>Phrynocephalus</taxon>
    </lineage>
</organism>
<evidence type="ECO:0000256" key="7">
    <source>
        <dbReference type="SAM" id="MobiDB-lite"/>
    </source>
</evidence>
<dbReference type="PANTHER" id="PTHR14482">
    <property type="entry name" value="CHROMOSOME 12 ORF 43 HOMOLOG"/>
    <property type="match status" value="1"/>
</dbReference>
<feature type="compositionally biased region" description="Polar residues" evidence="7">
    <location>
        <begin position="57"/>
        <end position="75"/>
    </location>
</feature>
<dbReference type="GO" id="GO:0030178">
    <property type="term" value="P:negative regulation of Wnt signaling pathway"/>
    <property type="evidence" value="ECO:0007669"/>
    <property type="project" value="TreeGrafter"/>
</dbReference>
<dbReference type="Proteomes" id="UP001142489">
    <property type="component" value="Unassembled WGS sequence"/>
</dbReference>
<feature type="compositionally biased region" description="Basic and acidic residues" evidence="7">
    <location>
        <begin position="238"/>
        <end position="247"/>
    </location>
</feature>
<keyword evidence="9" id="KW-1185">Reference proteome</keyword>
<name>A0A9Q1ATW0_9SAUR</name>
<comment type="similarity">
    <text evidence="2">Belongs to the CUSTOS family.</text>
</comment>
<keyword evidence="4" id="KW-0217">Developmental protein</keyword>
<dbReference type="AlphaFoldDB" id="A0A9Q1ATW0"/>
<dbReference type="InterPro" id="IPR026694">
    <property type="entry name" value="CUSTOS"/>
</dbReference>
<accession>A0A9Q1ATW0</accession>
<dbReference type="PANTHER" id="PTHR14482:SF0">
    <property type="entry name" value="PROTEIN CUSTOS"/>
    <property type="match status" value="1"/>
</dbReference>
<feature type="region of interest" description="Disordered" evidence="7">
    <location>
        <begin position="175"/>
        <end position="262"/>
    </location>
</feature>
<feature type="region of interest" description="Disordered" evidence="7">
    <location>
        <begin position="1"/>
        <end position="75"/>
    </location>
</feature>
<dbReference type="EMBL" id="JAPFRF010000016">
    <property type="protein sequence ID" value="KAJ7309920.1"/>
    <property type="molecule type" value="Genomic_DNA"/>
</dbReference>
<keyword evidence="5" id="KW-0879">Wnt signaling pathway</keyword>
<evidence type="ECO:0000313" key="8">
    <source>
        <dbReference type="EMBL" id="KAJ7309920.1"/>
    </source>
</evidence>